<dbReference type="Proteomes" id="UP000218113">
    <property type="component" value="Unassembled WGS sequence"/>
</dbReference>
<accession>A0A2A4SYA4</accession>
<reference evidence="2" key="1">
    <citation type="submission" date="2017-08" db="EMBL/GenBank/DDBJ databases">
        <title>A dynamic microbial community with high functional redundancy inhabits the cold, oxic subseafloor aquifer.</title>
        <authorList>
            <person name="Tully B.J."/>
            <person name="Wheat C.G."/>
            <person name="Glazer B.T."/>
            <person name="Huber J.A."/>
        </authorList>
    </citation>
    <scope>NUCLEOTIDE SEQUENCE [LARGE SCALE GENOMIC DNA]</scope>
</reference>
<gene>
    <name evidence="1" type="ORF">COB67_10265</name>
</gene>
<organism evidence="1 2">
    <name type="scientific">SAR324 cluster bacterium</name>
    <dbReference type="NCBI Taxonomy" id="2024889"/>
    <lineage>
        <taxon>Bacteria</taxon>
        <taxon>Deltaproteobacteria</taxon>
        <taxon>SAR324 cluster</taxon>
    </lineage>
</organism>
<protein>
    <submittedName>
        <fullName evidence="1">Uncharacterized protein</fullName>
    </submittedName>
</protein>
<evidence type="ECO:0000313" key="1">
    <source>
        <dbReference type="EMBL" id="PCI26222.1"/>
    </source>
</evidence>
<dbReference type="AlphaFoldDB" id="A0A2A4SYA4"/>
<dbReference type="EMBL" id="NVSR01000099">
    <property type="protein sequence ID" value="PCI26222.1"/>
    <property type="molecule type" value="Genomic_DNA"/>
</dbReference>
<name>A0A2A4SYA4_9DELT</name>
<comment type="caution">
    <text evidence="1">The sequence shown here is derived from an EMBL/GenBank/DDBJ whole genome shotgun (WGS) entry which is preliminary data.</text>
</comment>
<proteinExistence type="predicted"/>
<evidence type="ECO:0000313" key="2">
    <source>
        <dbReference type="Proteomes" id="UP000218113"/>
    </source>
</evidence>
<sequence>MDNLQRRLKFNRKPFLERNISIRDIERRFSRSLQNLLAEFSTIVDSCFCFMNNEATPELIFEQYQGNRTVENQVFYNLILQKAER</sequence>